<dbReference type="PANTHER" id="PTHR45712">
    <property type="entry name" value="AGAP008170-PA"/>
    <property type="match status" value="1"/>
</dbReference>
<sequence>MFSTPVEVFRFCCVEKHRKCTLQNWSPKEEGFYVLSHIPTDGNYTLQLRTLLLRDNQLESLNLNLFAPFPNLTELNVSLNKLRHVAGHFSNASLASLLFAHNRVKRLSLCEWDVLQEVTELSVAFNNLTRIPECLWMLPNVSSLYLQGNQIAVFDEHQFYGMTNLEVINLAFNKLSSVTIDPAKLPASLLQLHLYRNCLCSLNVSDQQLRAMGNLMIYLNKMSANRFINEESDCHRC</sequence>
<dbReference type="InterPro" id="IPR001611">
    <property type="entry name" value="Leu-rich_rpt"/>
</dbReference>
<dbReference type="Gene3D" id="3.80.10.10">
    <property type="entry name" value="Ribonuclease Inhibitor"/>
    <property type="match status" value="2"/>
</dbReference>
<dbReference type="InterPro" id="IPR050333">
    <property type="entry name" value="SLRP"/>
</dbReference>
<reference evidence="1" key="1">
    <citation type="submission" date="2022-08" db="UniProtKB">
        <authorList>
            <consortium name="EnsemblMetazoa"/>
        </authorList>
    </citation>
    <scope>IDENTIFICATION</scope>
    <source>
        <strain evidence="1">EBRO</strain>
    </source>
</reference>
<dbReference type="Pfam" id="PF13855">
    <property type="entry name" value="LRR_8"/>
    <property type="match status" value="1"/>
</dbReference>
<dbReference type="GO" id="GO:0005615">
    <property type="term" value="C:extracellular space"/>
    <property type="evidence" value="ECO:0007669"/>
    <property type="project" value="TreeGrafter"/>
</dbReference>
<proteinExistence type="predicted"/>
<dbReference type="SMART" id="SM00369">
    <property type="entry name" value="LRR_TYP"/>
    <property type="match status" value="5"/>
</dbReference>
<dbReference type="AlphaFoldDB" id="A0A182JA56"/>
<dbReference type="EnsemblMetazoa" id="AATE014244-RA">
    <property type="protein sequence ID" value="AATE014244-PA.1"/>
    <property type="gene ID" value="AATE014244"/>
</dbReference>
<name>A0A182JA56_ANOAO</name>
<organism evidence="1">
    <name type="scientific">Anopheles atroparvus</name>
    <name type="common">European mosquito</name>
    <dbReference type="NCBI Taxonomy" id="41427"/>
    <lineage>
        <taxon>Eukaryota</taxon>
        <taxon>Metazoa</taxon>
        <taxon>Ecdysozoa</taxon>
        <taxon>Arthropoda</taxon>
        <taxon>Hexapoda</taxon>
        <taxon>Insecta</taxon>
        <taxon>Pterygota</taxon>
        <taxon>Neoptera</taxon>
        <taxon>Endopterygota</taxon>
        <taxon>Diptera</taxon>
        <taxon>Nematocera</taxon>
        <taxon>Culicoidea</taxon>
        <taxon>Culicidae</taxon>
        <taxon>Anophelinae</taxon>
        <taxon>Anopheles</taxon>
    </lineage>
</organism>
<dbReference type="InterPro" id="IPR032675">
    <property type="entry name" value="LRR_dom_sf"/>
</dbReference>
<evidence type="ECO:0008006" key="2">
    <source>
        <dbReference type="Google" id="ProtNLM"/>
    </source>
</evidence>
<dbReference type="InterPro" id="IPR003591">
    <property type="entry name" value="Leu-rich_rpt_typical-subtyp"/>
</dbReference>
<dbReference type="STRING" id="41427.A0A182JA56"/>
<dbReference type="SUPFAM" id="SSF52058">
    <property type="entry name" value="L domain-like"/>
    <property type="match status" value="1"/>
</dbReference>
<dbReference type="VEuPathDB" id="VectorBase:AATE014244"/>
<evidence type="ECO:0000313" key="1">
    <source>
        <dbReference type="EnsemblMetazoa" id="AATE014244-PA.1"/>
    </source>
</evidence>
<dbReference type="PANTHER" id="PTHR45712:SF22">
    <property type="entry name" value="INSULIN-LIKE GROWTH FACTOR-BINDING PROTEIN COMPLEX ACID LABILE SUBUNIT"/>
    <property type="match status" value="1"/>
</dbReference>
<protein>
    <recommendedName>
        <fullName evidence="2">Leucine rich immune protein (Coil-less)</fullName>
    </recommendedName>
</protein>
<accession>A0A182JA56</accession>